<evidence type="ECO:0000313" key="3">
    <source>
        <dbReference type="Proteomes" id="UP001283361"/>
    </source>
</evidence>
<dbReference type="Proteomes" id="UP001283361">
    <property type="component" value="Unassembled WGS sequence"/>
</dbReference>
<comment type="caution">
    <text evidence="2">The sequence shown here is derived from an EMBL/GenBank/DDBJ whole genome shotgun (WGS) entry which is preliminary data.</text>
</comment>
<evidence type="ECO:0000256" key="1">
    <source>
        <dbReference type="SAM" id="MobiDB-lite"/>
    </source>
</evidence>
<dbReference type="AlphaFoldDB" id="A0AAE1DXY2"/>
<feature type="region of interest" description="Disordered" evidence="1">
    <location>
        <begin position="1"/>
        <end position="27"/>
    </location>
</feature>
<dbReference type="EMBL" id="JAWDGP010001944">
    <property type="protein sequence ID" value="KAK3786812.1"/>
    <property type="molecule type" value="Genomic_DNA"/>
</dbReference>
<protein>
    <submittedName>
        <fullName evidence="2">Uncharacterized protein</fullName>
    </submittedName>
</protein>
<sequence length="161" mass="17437">MSGYSPSPSFTEASSSRGSIPSPVPSRPVIQTRLSRVPRVPAAARNLVLETWRVAPGEGWQGGAPTELQETSAVFIGNFDHPNKPNQNGISDKMSTGGVTSLLSAVIHSRLTSHRTWPSLLVIAGRVQEYLSQVASSRVVHWSDLRTEQGTWSGTQGRYRA</sequence>
<accession>A0AAE1DXY2</accession>
<gene>
    <name evidence="2" type="ORF">RRG08_061363</name>
</gene>
<reference evidence="2" key="1">
    <citation type="journal article" date="2023" name="G3 (Bethesda)">
        <title>A reference genome for the long-term kleptoplast-retaining sea slug Elysia crispata morphotype clarki.</title>
        <authorList>
            <person name="Eastman K.E."/>
            <person name="Pendleton A.L."/>
            <person name="Shaikh M.A."/>
            <person name="Suttiyut T."/>
            <person name="Ogas R."/>
            <person name="Tomko P."/>
            <person name="Gavelis G."/>
            <person name="Widhalm J.R."/>
            <person name="Wisecaver J.H."/>
        </authorList>
    </citation>
    <scope>NUCLEOTIDE SEQUENCE</scope>
    <source>
        <strain evidence="2">ECLA1</strain>
    </source>
</reference>
<keyword evidence="3" id="KW-1185">Reference proteome</keyword>
<name>A0AAE1DXY2_9GAST</name>
<feature type="compositionally biased region" description="Low complexity" evidence="1">
    <location>
        <begin position="1"/>
        <end position="21"/>
    </location>
</feature>
<organism evidence="2 3">
    <name type="scientific">Elysia crispata</name>
    <name type="common">lettuce slug</name>
    <dbReference type="NCBI Taxonomy" id="231223"/>
    <lineage>
        <taxon>Eukaryota</taxon>
        <taxon>Metazoa</taxon>
        <taxon>Spiralia</taxon>
        <taxon>Lophotrochozoa</taxon>
        <taxon>Mollusca</taxon>
        <taxon>Gastropoda</taxon>
        <taxon>Heterobranchia</taxon>
        <taxon>Euthyneura</taxon>
        <taxon>Panpulmonata</taxon>
        <taxon>Sacoglossa</taxon>
        <taxon>Placobranchoidea</taxon>
        <taxon>Plakobranchidae</taxon>
        <taxon>Elysia</taxon>
    </lineage>
</organism>
<evidence type="ECO:0000313" key="2">
    <source>
        <dbReference type="EMBL" id="KAK3786812.1"/>
    </source>
</evidence>
<proteinExistence type="predicted"/>